<dbReference type="InterPro" id="IPR058240">
    <property type="entry name" value="rSAM_sf"/>
</dbReference>
<dbReference type="RefSeq" id="WP_104479693.1">
    <property type="nucleotide sequence ID" value="NZ_CP154825.1"/>
</dbReference>
<dbReference type="AlphaFoldDB" id="A0A2S6GQY4"/>
<sequence length="384" mass="41050">MGGPGATATAARTLPLRQFILKVHGRCNLACDHCYVYTMADQRWRGRPRAMSARTVERTAARIAEHVRDHGVDAIEVVLHGGEPMLAGVERLRHCVSAVRAAVGPGVRVGFAMQTNGTLLTDAALDALAALGIRVSVSVDGDAQAHDRHRVGHDGRGSYAAVSAALRRLGSARHRAAYAGLLCTVDLANDPLRTYESLLAFDPPAVDFLLPHGNWTNPPPGRVPGDPRTPYADWLIPIFDRWYGAPETGVRLFEEIIAVALGGRSRVEGVGLSPSRMVVVETDGGIESSDMLTSSYEGASATGLHVDRDPFDRVPRPSPVVVPPTGCGGCPVRRLCGGGLRAHRYREGSGFDNPSAYCPDLFRLVGHIRDRVAADLAALARGRG</sequence>
<dbReference type="SFLD" id="SFLDS00029">
    <property type="entry name" value="Radical_SAM"/>
    <property type="match status" value="1"/>
</dbReference>
<gene>
    <name evidence="6" type="ORF">CLV40_107275</name>
</gene>
<organism evidence="6 7">
    <name type="scientific">Actinokineospora auranticolor</name>
    <dbReference type="NCBI Taxonomy" id="155976"/>
    <lineage>
        <taxon>Bacteria</taxon>
        <taxon>Bacillati</taxon>
        <taxon>Actinomycetota</taxon>
        <taxon>Actinomycetes</taxon>
        <taxon>Pseudonocardiales</taxon>
        <taxon>Pseudonocardiaceae</taxon>
        <taxon>Actinokineospora</taxon>
    </lineage>
</organism>
<keyword evidence="3" id="KW-0408">Iron</keyword>
<dbReference type="GO" id="GO:0016491">
    <property type="term" value="F:oxidoreductase activity"/>
    <property type="evidence" value="ECO:0007669"/>
    <property type="project" value="InterPro"/>
</dbReference>
<evidence type="ECO:0000259" key="5">
    <source>
        <dbReference type="PROSITE" id="PS51918"/>
    </source>
</evidence>
<feature type="domain" description="Radical SAM core" evidence="5">
    <location>
        <begin position="12"/>
        <end position="255"/>
    </location>
</feature>
<keyword evidence="2" id="KW-0479">Metal-binding</keyword>
<evidence type="ECO:0000256" key="2">
    <source>
        <dbReference type="ARBA" id="ARBA00022723"/>
    </source>
</evidence>
<dbReference type="Gene3D" id="3.20.20.70">
    <property type="entry name" value="Aldolase class I"/>
    <property type="match status" value="1"/>
</dbReference>
<dbReference type="SFLD" id="SFLDG01072">
    <property type="entry name" value="dehydrogenase_like"/>
    <property type="match status" value="1"/>
</dbReference>
<evidence type="ECO:0000256" key="1">
    <source>
        <dbReference type="ARBA" id="ARBA00022691"/>
    </source>
</evidence>
<dbReference type="InterPro" id="IPR026335">
    <property type="entry name" value="rSAM_SPASM_FxsB"/>
</dbReference>
<keyword evidence="4" id="KW-0411">Iron-sulfur</keyword>
<comment type="caution">
    <text evidence="6">The sequence shown here is derived from an EMBL/GenBank/DDBJ whole genome shotgun (WGS) entry which is preliminary data.</text>
</comment>
<dbReference type="InterPro" id="IPR007197">
    <property type="entry name" value="rSAM"/>
</dbReference>
<dbReference type="GO" id="GO:0051536">
    <property type="term" value="F:iron-sulfur cluster binding"/>
    <property type="evidence" value="ECO:0007669"/>
    <property type="project" value="UniProtKB-KW"/>
</dbReference>
<dbReference type="EMBL" id="PTIX01000007">
    <property type="protein sequence ID" value="PPK67609.1"/>
    <property type="molecule type" value="Genomic_DNA"/>
</dbReference>
<evidence type="ECO:0000313" key="7">
    <source>
        <dbReference type="Proteomes" id="UP000239203"/>
    </source>
</evidence>
<dbReference type="SFLD" id="SFLDG01386">
    <property type="entry name" value="main_SPASM_domain-containing"/>
    <property type="match status" value="1"/>
</dbReference>
<dbReference type="SUPFAM" id="SSF102114">
    <property type="entry name" value="Radical SAM enzymes"/>
    <property type="match status" value="1"/>
</dbReference>
<dbReference type="OrthoDB" id="9782387at2"/>
<evidence type="ECO:0000256" key="3">
    <source>
        <dbReference type="ARBA" id="ARBA00023004"/>
    </source>
</evidence>
<dbReference type="Pfam" id="PF04055">
    <property type="entry name" value="Radical_SAM"/>
    <property type="match status" value="1"/>
</dbReference>
<dbReference type="Proteomes" id="UP000239203">
    <property type="component" value="Unassembled WGS sequence"/>
</dbReference>
<name>A0A2S6GQY4_9PSEU</name>
<dbReference type="GO" id="GO:0046872">
    <property type="term" value="F:metal ion binding"/>
    <property type="evidence" value="ECO:0007669"/>
    <property type="project" value="UniProtKB-KW"/>
</dbReference>
<accession>A0A2S6GQY4</accession>
<proteinExistence type="predicted"/>
<dbReference type="InterPro" id="IPR023867">
    <property type="entry name" value="Sulphatase_maturase_rSAM"/>
</dbReference>
<protein>
    <recommendedName>
        <fullName evidence="5">Radical SAM core domain-containing protein</fullName>
    </recommendedName>
</protein>
<dbReference type="InterPro" id="IPR013785">
    <property type="entry name" value="Aldolase_TIM"/>
</dbReference>
<dbReference type="NCBIfam" id="TIGR04269">
    <property type="entry name" value="SAM_SPASM_FxsB"/>
    <property type="match status" value="1"/>
</dbReference>
<dbReference type="SFLD" id="SFLDG01067">
    <property type="entry name" value="SPASM/twitch_domain_containing"/>
    <property type="match status" value="1"/>
</dbReference>
<evidence type="ECO:0000313" key="6">
    <source>
        <dbReference type="EMBL" id="PPK67609.1"/>
    </source>
</evidence>
<dbReference type="PANTHER" id="PTHR43273">
    <property type="entry name" value="ANAEROBIC SULFATASE-MATURATING ENZYME HOMOLOG ASLB-RELATED"/>
    <property type="match status" value="1"/>
</dbReference>
<dbReference type="PROSITE" id="PS51918">
    <property type="entry name" value="RADICAL_SAM"/>
    <property type="match status" value="1"/>
</dbReference>
<dbReference type="PANTHER" id="PTHR43273:SF8">
    <property type="entry name" value="RADICAL SAM DOMAIN PROTEIN"/>
    <property type="match status" value="1"/>
</dbReference>
<keyword evidence="1" id="KW-0949">S-adenosyl-L-methionine</keyword>
<keyword evidence="7" id="KW-1185">Reference proteome</keyword>
<reference evidence="6 7" key="1">
    <citation type="submission" date="2018-02" db="EMBL/GenBank/DDBJ databases">
        <title>Genomic Encyclopedia of Archaeal and Bacterial Type Strains, Phase II (KMG-II): from individual species to whole genera.</title>
        <authorList>
            <person name="Goeker M."/>
        </authorList>
    </citation>
    <scope>NUCLEOTIDE SEQUENCE [LARGE SCALE GENOMIC DNA]</scope>
    <source>
        <strain evidence="6 7">YU 961-1</strain>
    </source>
</reference>
<evidence type="ECO:0000256" key="4">
    <source>
        <dbReference type="ARBA" id="ARBA00023014"/>
    </source>
</evidence>